<dbReference type="PANTHER" id="PTHR13146">
    <property type="match status" value="1"/>
</dbReference>
<protein>
    <recommendedName>
        <fullName evidence="4">Sugar phosphate transporter domain-containing protein</fullName>
    </recommendedName>
</protein>
<dbReference type="Proteomes" id="UP000230423">
    <property type="component" value="Unassembled WGS sequence"/>
</dbReference>
<keyword evidence="1" id="KW-0472">Membrane</keyword>
<dbReference type="PANTHER" id="PTHR13146:SF0">
    <property type="entry name" value="SOLUTE CARRIER FAMILY 35 MEMBER F6"/>
    <property type="match status" value="1"/>
</dbReference>
<dbReference type="EMBL" id="KZ406968">
    <property type="protein sequence ID" value="PIO53763.1"/>
    <property type="molecule type" value="Genomic_DNA"/>
</dbReference>
<evidence type="ECO:0008006" key="4">
    <source>
        <dbReference type="Google" id="ProtNLM"/>
    </source>
</evidence>
<feature type="non-terminal residue" evidence="2">
    <location>
        <position position="85"/>
    </location>
</feature>
<accession>A0A2G9T744</accession>
<dbReference type="AlphaFoldDB" id="A0A2G9T744"/>
<feature type="non-terminal residue" evidence="2">
    <location>
        <position position="1"/>
    </location>
</feature>
<evidence type="ECO:0000256" key="1">
    <source>
        <dbReference type="SAM" id="Phobius"/>
    </source>
</evidence>
<evidence type="ECO:0000313" key="2">
    <source>
        <dbReference type="EMBL" id="PIO53763.1"/>
    </source>
</evidence>
<gene>
    <name evidence="2" type="ORF">TELCIR_24889</name>
</gene>
<sequence length="85" mass="9298">IAFFNFAGTTVTKNLSATTRTVVDSARIIVIWAAGIPLFGQKFIPLQLIGFALLIAGMCVYNDIVLGPWCRRKIISKMDTSNCCT</sequence>
<dbReference type="GO" id="GO:0016020">
    <property type="term" value="C:membrane"/>
    <property type="evidence" value="ECO:0007669"/>
    <property type="project" value="TreeGrafter"/>
</dbReference>
<keyword evidence="1" id="KW-1133">Transmembrane helix</keyword>
<evidence type="ECO:0000313" key="3">
    <source>
        <dbReference type="Proteomes" id="UP000230423"/>
    </source>
</evidence>
<proteinExistence type="predicted"/>
<name>A0A2G9T744_TELCI</name>
<organism evidence="2 3">
    <name type="scientific">Teladorsagia circumcincta</name>
    <name type="common">Brown stomach worm</name>
    <name type="synonym">Ostertagia circumcincta</name>
    <dbReference type="NCBI Taxonomy" id="45464"/>
    <lineage>
        <taxon>Eukaryota</taxon>
        <taxon>Metazoa</taxon>
        <taxon>Ecdysozoa</taxon>
        <taxon>Nematoda</taxon>
        <taxon>Chromadorea</taxon>
        <taxon>Rhabditida</taxon>
        <taxon>Rhabditina</taxon>
        <taxon>Rhabditomorpha</taxon>
        <taxon>Strongyloidea</taxon>
        <taxon>Trichostrongylidae</taxon>
        <taxon>Teladorsagia</taxon>
    </lineage>
</organism>
<dbReference type="OrthoDB" id="29773at2759"/>
<dbReference type="InterPro" id="IPR037185">
    <property type="entry name" value="EmrE-like"/>
</dbReference>
<feature type="transmembrane region" description="Helical" evidence="1">
    <location>
        <begin position="48"/>
        <end position="69"/>
    </location>
</feature>
<keyword evidence="1" id="KW-0812">Transmembrane</keyword>
<keyword evidence="3" id="KW-1185">Reference proteome</keyword>
<reference evidence="2 3" key="1">
    <citation type="submission" date="2015-09" db="EMBL/GenBank/DDBJ databases">
        <title>Draft genome of the parasitic nematode Teladorsagia circumcincta isolate WARC Sus (inbred).</title>
        <authorList>
            <person name="Mitreva M."/>
        </authorList>
    </citation>
    <scope>NUCLEOTIDE SEQUENCE [LARGE SCALE GENOMIC DNA]</scope>
    <source>
        <strain evidence="2 3">S</strain>
    </source>
</reference>
<dbReference type="SUPFAM" id="SSF103481">
    <property type="entry name" value="Multidrug resistance efflux transporter EmrE"/>
    <property type="match status" value="1"/>
</dbReference>